<dbReference type="PANTHER" id="PTHR33395">
    <property type="entry name" value="TRANSCRIPTASE, PUTATIVE-RELATED-RELATED"/>
    <property type="match status" value="1"/>
</dbReference>
<dbReference type="GeneTree" id="ENSGT01150000286902"/>
<dbReference type="OrthoDB" id="416454at2759"/>
<dbReference type="InterPro" id="IPR000477">
    <property type="entry name" value="RT_dom"/>
</dbReference>
<dbReference type="Pfam" id="PF00078">
    <property type="entry name" value="RVT_1"/>
    <property type="match status" value="1"/>
</dbReference>
<dbReference type="AlphaFoldDB" id="A0A8C5PWB1"/>
<dbReference type="InterPro" id="IPR036691">
    <property type="entry name" value="Endo/exonu/phosph_ase_sf"/>
</dbReference>
<dbReference type="PROSITE" id="PS50878">
    <property type="entry name" value="RT_POL"/>
    <property type="match status" value="1"/>
</dbReference>
<protein>
    <recommendedName>
        <fullName evidence="1">Reverse transcriptase domain-containing protein</fullName>
    </recommendedName>
</protein>
<dbReference type="InterPro" id="IPR043502">
    <property type="entry name" value="DNA/RNA_pol_sf"/>
</dbReference>
<dbReference type="Gene3D" id="3.40.50.12690">
    <property type="match status" value="1"/>
</dbReference>
<evidence type="ECO:0000259" key="1">
    <source>
        <dbReference type="PROSITE" id="PS50878"/>
    </source>
</evidence>
<keyword evidence="3" id="KW-1185">Reference proteome</keyword>
<dbReference type="Pfam" id="PF14529">
    <property type="entry name" value="Exo_endo_phos_2"/>
    <property type="match status" value="1"/>
</dbReference>
<dbReference type="PANTHER" id="PTHR33395:SF22">
    <property type="entry name" value="REVERSE TRANSCRIPTASE DOMAIN-CONTAINING PROTEIN"/>
    <property type="match status" value="1"/>
</dbReference>
<proteinExistence type="predicted"/>
<feature type="domain" description="Reverse transcriptase" evidence="1">
    <location>
        <begin position="653"/>
        <end position="904"/>
    </location>
</feature>
<dbReference type="GO" id="GO:0003824">
    <property type="term" value="F:catalytic activity"/>
    <property type="evidence" value="ECO:0007669"/>
    <property type="project" value="InterPro"/>
</dbReference>
<dbReference type="SUPFAM" id="SSF56672">
    <property type="entry name" value="DNA/RNA polymerases"/>
    <property type="match status" value="1"/>
</dbReference>
<dbReference type="Proteomes" id="UP000694569">
    <property type="component" value="Unplaced"/>
</dbReference>
<dbReference type="Gene3D" id="3.60.10.10">
    <property type="entry name" value="Endonuclease/exonuclease/phosphatase"/>
    <property type="match status" value="1"/>
</dbReference>
<dbReference type="SUPFAM" id="SSF56219">
    <property type="entry name" value="DNase I-like"/>
    <property type="match status" value="1"/>
</dbReference>
<dbReference type="GO" id="GO:0031012">
    <property type="term" value="C:extracellular matrix"/>
    <property type="evidence" value="ECO:0007669"/>
    <property type="project" value="TreeGrafter"/>
</dbReference>
<evidence type="ECO:0000313" key="2">
    <source>
        <dbReference type="Ensembl" id="ENSLLEP00000028847.1"/>
    </source>
</evidence>
<accession>A0A8C5PWB1</accession>
<dbReference type="GO" id="GO:0007508">
    <property type="term" value="P:larval heart development"/>
    <property type="evidence" value="ECO:0007669"/>
    <property type="project" value="TreeGrafter"/>
</dbReference>
<evidence type="ECO:0000313" key="3">
    <source>
        <dbReference type="Proteomes" id="UP000694569"/>
    </source>
</evidence>
<organism evidence="2 3">
    <name type="scientific">Leptobrachium leishanense</name>
    <name type="common">Leishan spiny toad</name>
    <dbReference type="NCBI Taxonomy" id="445787"/>
    <lineage>
        <taxon>Eukaryota</taxon>
        <taxon>Metazoa</taxon>
        <taxon>Chordata</taxon>
        <taxon>Craniata</taxon>
        <taxon>Vertebrata</taxon>
        <taxon>Euteleostomi</taxon>
        <taxon>Amphibia</taxon>
        <taxon>Batrachia</taxon>
        <taxon>Anura</taxon>
        <taxon>Pelobatoidea</taxon>
        <taxon>Megophryidae</taxon>
        <taxon>Leptobrachium</taxon>
    </lineage>
</organism>
<dbReference type="InterPro" id="IPR005135">
    <property type="entry name" value="Endo/exonuclease/phosphatase"/>
</dbReference>
<dbReference type="GO" id="GO:0061343">
    <property type="term" value="P:cell adhesion involved in heart morphogenesis"/>
    <property type="evidence" value="ECO:0007669"/>
    <property type="project" value="TreeGrafter"/>
</dbReference>
<sequence length="940" mass="105900">MAGLVQCKSCHAFVFRSNFWRFGVCLICRQFSLLQQEIACLKSEICKLSVRQTQAMTVTKPLPQRPPRSGRWTTVGSGRLSVVDRKHVPQSVALLNSFEALSECSGKTDAGSDTIVEEPPSTMPKVCSTATKDKNEKVGLDRRQLLLGDSIIRGVELESSGLVRCLPGTTARRDRRRIFNIVKEANQQGEVDVLVHLGTNDLASNEVSEIKEDFCAEKVDLVAVTETWFSEKNNWDITIPGYSLYRKDREGRKGGGVALYVKNNIKTNQIKVSEVNIESVWVTLTVGNHTVARVGVIYRPPGQVEELDNLLVEEIAKMAMKGEVIIMGDFNLPDVNWKTKIAGCTRSTNILNSLLGLSLTQVVEEPTRKEAILDLILTNGGLVSDVVVGENLGSSDHQSVWFNIRTGMEPHHTKTKVLDFKKTDFSKMRFCVKESLSDWRSLKGVQEKWHYLKEALLKATGNCIRFVSKNKKGKKPLWYSAEVAKIVKNKKIAFNNYKKTQREEDRQTYKIRQKEAKQFIRASKAHAEEKIAQSVKKGDKTFFRYINEKRKVKQGLVRLKTKEGRYVEEDKSLADCLNEYFCSVFAEEKEGKGPQLGENTKETFTYEFTEEEVLKQLSKVKTNKSMGPDGIHPKLLKELSDVIAKPLTDLFNQSLLTGVVPEDWKFANVVPIYKKGSREESGNYRPVSLTSVVGKLMETMLKERIVEHLKTHRLQDQKPHGFTSGRSCQTNLIDFFDWLTKIIDTGGAVDIAYLDFSKAFDTVPHRRLINKLQSLSLDSNIVEWIRQWLSDRQQRVVVNGVYSAQGLVTSGVPQGSVLGPIRFNIIISDIAAGINGKVCLFADDTKICNRVDVPGGIGQMTNDLGKLKKWSELWQLSFNVDKCKIMHLGRKNPRAEYRIFDTVLTSTSEERDLAVIISEDLRVSSQCNRAAGNASRMLVV</sequence>
<name>A0A8C5PWB1_9ANUR</name>
<dbReference type="CDD" id="cd01650">
    <property type="entry name" value="RT_nLTR_like"/>
    <property type="match status" value="1"/>
</dbReference>
<reference evidence="2" key="2">
    <citation type="submission" date="2025-09" db="UniProtKB">
        <authorList>
            <consortium name="Ensembl"/>
        </authorList>
    </citation>
    <scope>IDENTIFICATION</scope>
</reference>
<reference evidence="2" key="1">
    <citation type="submission" date="2025-08" db="UniProtKB">
        <authorList>
            <consortium name="Ensembl"/>
        </authorList>
    </citation>
    <scope>IDENTIFICATION</scope>
</reference>
<dbReference type="Ensembl" id="ENSLLET00000029970.1">
    <property type="protein sequence ID" value="ENSLLEP00000028847.1"/>
    <property type="gene ID" value="ENSLLEG00000018321.1"/>
</dbReference>